<gene>
    <name evidence="1" type="ORF">Tci_864572</name>
</gene>
<proteinExistence type="predicted"/>
<name>A0A699S5A1_TANCI</name>
<evidence type="ECO:0000313" key="1">
    <source>
        <dbReference type="EMBL" id="GFC92602.1"/>
    </source>
</evidence>
<dbReference type="AlphaFoldDB" id="A0A699S5A1"/>
<organism evidence="1">
    <name type="scientific">Tanacetum cinerariifolium</name>
    <name type="common">Dalmatian daisy</name>
    <name type="synonym">Chrysanthemum cinerariifolium</name>
    <dbReference type="NCBI Taxonomy" id="118510"/>
    <lineage>
        <taxon>Eukaryota</taxon>
        <taxon>Viridiplantae</taxon>
        <taxon>Streptophyta</taxon>
        <taxon>Embryophyta</taxon>
        <taxon>Tracheophyta</taxon>
        <taxon>Spermatophyta</taxon>
        <taxon>Magnoliopsida</taxon>
        <taxon>eudicotyledons</taxon>
        <taxon>Gunneridae</taxon>
        <taxon>Pentapetalae</taxon>
        <taxon>asterids</taxon>
        <taxon>campanulids</taxon>
        <taxon>Asterales</taxon>
        <taxon>Asteraceae</taxon>
        <taxon>Asteroideae</taxon>
        <taxon>Anthemideae</taxon>
        <taxon>Anthemidinae</taxon>
        <taxon>Tanacetum</taxon>
    </lineage>
</organism>
<comment type="caution">
    <text evidence="1">The sequence shown here is derived from an EMBL/GenBank/DDBJ whole genome shotgun (WGS) entry which is preliminary data.</text>
</comment>
<accession>A0A699S5A1</accession>
<reference evidence="1" key="1">
    <citation type="journal article" date="2019" name="Sci. Rep.">
        <title>Draft genome of Tanacetum cinerariifolium, the natural source of mosquito coil.</title>
        <authorList>
            <person name="Yamashiro T."/>
            <person name="Shiraishi A."/>
            <person name="Satake H."/>
            <person name="Nakayama K."/>
        </authorList>
    </citation>
    <scope>NUCLEOTIDE SEQUENCE</scope>
</reference>
<sequence>MGKPYLGLWYPKDSPFDLVAYSDSDYAGCYLRNVVIEITVLNILSDALPITTNGIQLTMPNPQERVDSP</sequence>
<dbReference type="EMBL" id="BKCJ011138414">
    <property type="protein sequence ID" value="GFC92602.1"/>
    <property type="molecule type" value="Genomic_DNA"/>
</dbReference>
<protein>
    <submittedName>
        <fullName evidence="1">Copia protein</fullName>
    </submittedName>
</protein>